<feature type="compositionally biased region" description="Polar residues" evidence="5">
    <location>
        <begin position="191"/>
        <end position="202"/>
    </location>
</feature>
<dbReference type="OrthoDB" id="447842at2759"/>
<dbReference type="PANTHER" id="PTHR46622:SF1">
    <property type="entry name" value="DNA-DEPENDENT METALLOPROTEASE WSS1"/>
    <property type="match status" value="1"/>
</dbReference>
<feature type="domain" description="WLM" evidence="7">
    <location>
        <begin position="8"/>
        <end position="264"/>
    </location>
</feature>
<comment type="caution">
    <text evidence="8">The sequence shown here is derived from an EMBL/GenBank/DDBJ whole genome shotgun (WGS) entry which is preliminary data.</text>
</comment>
<evidence type="ECO:0000256" key="3">
    <source>
        <dbReference type="ARBA" id="ARBA00022833"/>
    </source>
</evidence>
<sequence length="489" mass="53952">MVHTRLNEKESNPNPHINFISALPNRDPTENESARQVLRALAAQVRPVMKAHGFSVNSFEEYEYNSVFSGRNWNAGETIELVLRRPNGTFLPTFWLMSTLCHELAHIKHMNHGHGFQALWKKLDAEVQGLQNKGYYGDGYWSSGTRLSDSSRVAGEGIIVGDLPEYVCGGAQSRRRPGGLRRRQAQKSRDTTVIASAKSGRQTVKPRKAGMRVKSNNAFIGEGVTLVEKDGEGKIRGDGTGFGKQASSKRAREERALAIEKRLRAMEGQSGASMSTSGSLSKPHANFEIFELDDSEDDEVINETDDDRRQTLLSSEQDDDLQSLKSGKLWEYIEHNFGVNKRSRGNVEGSPGCDFPVSSGLFGTNGSSSNTSSKRKRISDDDPGRQVQSAKKLLTKPSSAPLSAGNIIQSEINLRKKESLGMEPIRSGGRTLGPYAKESREAVGSRMKIMQIMATRPQWSCLACTFLNEADYLACSVCTTPRTETQSEQ</sequence>
<evidence type="ECO:0000256" key="2">
    <source>
        <dbReference type="ARBA" id="ARBA00022771"/>
    </source>
</evidence>
<accession>A0A9P6CPL4</accession>
<keyword evidence="2 4" id="KW-0863">Zinc-finger</keyword>
<dbReference type="InterPro" id="IPR013536">
    <property type="entry name" value="WLM_dom"/>
</dbReference>
<dbReference type="PROSITE" id="PS01358">
    <property type="entry name" value="ZF_RANBP2_1"/>
    <property type="match status" value="1"/>
</dbReference>
<dbReference type="SUPFAM" id="SSF90209">
    <property type="entry name" value="Ran binding protein zinc finger-like"/>
    <property type="match status" value="1"/>
</dbReference>
<evidence type="ECO:0000256" key="1">
    <source>
        <dbReference type="ARBA" id="ARBA00022723"/>
    </source>
</evidence>
<dbReference type="GO" id="GO:0005634">
    <property type="term" value="C:nucleus"/>
    <property type="evidence" value="ECO:0007669"/>
    <property type="project" value="TreeGrafter"/>
</dbReference>
<dbReference type="PROSITE" id="PS50199">
    <property type="entry name" value="ZF_RANBP2_2"/>
    <property type="match status" value="1"/>
</dbReference>
<dbReference type="GO" id="GO:0008270">
    <property type="term" value="F:zinc ion binding"/>
    <property type="evidence" value="ECO:0007669"/>
    <property type="project" value="UniProtKB-KW"/>
</dbReference>
<feature type="region of interest" description="Disordered" evidence="5">
    <location>
        <begin position="1"/>
        <end position="28"/>
    </location>
</feature>
<feature type="compositionally biased region" description="Basic and acidic residues" evidence="5">
    <location>
        <begin position="1"/>
        <end position="11"/>
    </location>
</feature>
<evidence type="ECO:0000256" key="5">
    <source>
        <dbReference type="SAM" id="MobiDB-lite"/>
    </source>
</evidence>
<dbReference type="InterPro" id="IPR053000">
    <property type="entry name" value="WSS1-like_metalloprotease"/>
</dbReference>
<keyword evidence="9" id="KW-1185">Reference proteome</keyword>
<evidence type="ECO:0000256" key="4">
    <source>
        <dbReference type="PROSITE-ProRule" id="PRU00322"/>
    </source>
</evidence>
<evidence type="ECO:0000313" key="9">
    <source>
        <dbReference type="Proteomes" id="UP000807353"/>
    </source>
</evidence>
<gene>
    <name evidence="8" type="ORF">BDZ94DRAFT_1247222</name>
</gene>
<feature type="domain" description="RanBP2-type" evidence="6">
    <location>
        <begin position="455"/>
        <end position="484"/>
    </location>
</feature>
<feature type="compositionally biased region" description="Basic residues" evidence="5">
    <location>
        <begin position="173"/>
        <end position="186"/>
    </location>
</feature>
<dbReference type="GO" id="GO:0008237">
    <property type="term" value="F:metallopeptidase activity"/>
    <property type="evidence" value="ECO:0007669"/>
    <property type="project" value="TreeGrafter"/>
</dbReference>
<evidence type="ECO:0000259" key="7">
    <source>
        <dbReference type="PROSITE" id="PS51397"/>
    </source>
</evidence>
<dbReference type="InterPro" id="IPR001876">
    <property type="entry name" value="Znf_RanBP2"/>
</dbReference>
<dbReference type="GO" id="GO:0006281">
    <property type="term" value="P:DNA repair"/>
    <property type="evidence" value="ECO:0007669"/>
    <property type="project" value="TreeGrafter"/>
</dbReference>
<dbReference type="Proteomes" id="UP000807353">
    <property type="component" value="Unassembled WGS sequence"/>
</dbReference>
<organism evidence="8 9">
    <name type="scientific">Collybia nuda</name>
    <dbReference type="NCBI Taxonomy" id="64659"/>
    <lineage>
        <taxon>Eukaryota</taxon>
        <taxon>Fungi</taxon>
        <taxon>Dikarya</taxon>
        <taxon>Basidiomycota</taxon>
        <taxon>Agaricomycotina</taxon>
        <taxon>Agaricomycetes</taxon>
        <taxon>Agaricomycetidae</taxon>
        <taxon>Agaricales</taxon>
        <taxon>Tricholomatineae</taxon>
        <taxon>Clitocybaceae</taxon>
        <taxon>Collybia</taxon>
    </lineage>
</organism>
<dbReference type="EMBL" id="MU150234">
    <property type="protein sequence ID" value="KAF9468114.1"/>
    <property type="molecule type" value="Genomic_DNA"/>
</dbReference>
<feature type="region of interest" description="Disordered" evidence="5">
    <location>
        <begin position="357"/>
        <end position="386"/>
    </location>
</feature>
<dbReference type="Pfam" id="PF08325">
    <property type="entry name" value="WLM"/>
    <property type="match status" value="1"/>
</dbReference>
<dbReference type="InterPro" id="IPR036443">
    <property type="entry name" value="Znf_RanBP2_sf"/>
</dbReference>
<reference evidence="8" key="1">
    <citation type="submission" date="2020-11" db="EMBL/GenBank/DDBJ databases">
        <authorList>
            <consortium name="DOE Joint Genome Institute"/>
            <person name="Ahrendt S."/>
            <person name="Riley R."/>
            <person name="Andreopoulos W."/>
            <person name="Labutti K."/>
            <person name="Pangilinan J."/>
            <person name="Ruiz-Duenas F.J."/>
            <person name="Barrasa J.M."/>
            <person name="Sanchez-Garcia M."/>
            <person name="Camarero S."/>
            <person name="Miyauchi S."/>
            <person name="Serrano A."/>
            <person name="Linde D."/>
            <person name="Babiker R."/>
            <person name="Drula E."/>
            <person name="Ayuso-Fernandez I."/>
            <person name="Pacheco R."/>
            <person name="Padilla G."/>
            <person name="Ferreira P."/>
            <person name="Barriuso J."/>
            <person name="Kellner H."/>
            <person name="Castanera R."/>
            <person name="Alfaro M."/>
            <person name="Ramirez L."/>
            <person name="Pisabarro A.G."/>
            <person name="Kuo A."/>
            <person name="Tritt A."/>
            <person name="Lipzen A."/>
            <person name="He G."/>
            <person name="Yan M."/>
            <person name="Ng V."/>
            <person name="Cullen D."/>
            <person name="Martin F."/>
            <person name="Rosso M.-N."/>
            <person name="Henrissat B."/>
            <person name="Hibbett D."/>
            <person name="Martinez A.T."/>
            <person name="Grigoriev I.V."/>
        </authorList>
    </citation>
    <scope>NUCLEOTIDE SEQUENCE</scope>
    <source>
        <strain evidence="8">CBS 247.69</strain>
    </source>
</reference>
<keyword evidence="3" id="KW-0862">Zinc</keyword>
<feature type="region of interest" description="Disordered" evidence="5">
    <location>
        <begin position="171"/>
        <end position="209"/>
    </location>
</feature>
<feature type="compositionally biased region" description="Low complexity" evidence="5">
    <location>
        <begin position="358"/>
        <end position="372"/>
    </location>
</feature>
<protein>
    <submittedName>
        <fullName evidence="8">WLM domain-containing protein</fullName>
    </submittedName>
</protein>
<name>A0A9P6CPL4_9AGAR</name>
<dbReference type="PANTHER" id="PTHR46622">
    <property type="entry name" value="DNA-DEPENDENT METALLOPROTEASE WSS1"/>
    <property type="match status" value="1"/>
</dbReference>
<keyword evidence="1" id="KW-0479">Metal-binding</keyword>
<dbReference type="AlphaFoldDB" id="A0A9P6CPL4"/>
<evidence type="ECO:0000313" key="8">
    <source>
        <dbReference type="EMBL" id="KAF9468114.1"/>
    </source>
</evidence>
<evidence type="ECO:0000259" key="6">
    <source>
        <dbReference type="PROSITE" id="PS50199"/>
    </source>
</evidence>
<dbReference type="Gene3D" id="2.30.30.380">
    <property type="entry name" value="Zn-finger domain of Sec23/24"/>
    <property type="match status" value="1"/>
</dbReference>
<proteinExistence type="predicted"/>
<dbReference type="PROSITE" id="PS51397">
    <property type="entry name" value="WLM"/>
    <property type="match status" value="1"/>
</dbReference>
<dbReference type="SMART" id="SM00547">
    <property type="entry name" value="ZnF_RBZ"/>
    <property type="match status" value="1"/>
</dbReference>